<evidence type="ECO:0000256" key="1">
    <source>
        <dbReference type="SAM" id="Coils"/>
    </source>
</evidence>
<comment type="caution">
    <text evidence="2">The sequence shown here is derived from an EMBL/GenBank/DDBJ whole genome shotgun (WGS) entry which is preliminary data.</text>
</comment>
<name>A0ABT9UFM7_9MICC</name>
<dbReference type="RefSeq" id="WP_307489488.1">
    <property type="nucleotide sequence ID" value="NZ_JAUSSY010000005.1"/>
</dbReference>
<organism evidence="2 3">
    <name type="scientific">Pseudarthrobacter defluvii</name>
    <dbReference type="NCBI Taxonomy" id="410837"/>
    <lineage>
        <taxon>Bacteria</taxon>
        <taxon>Bacillati</taxon>
        <taxon>Actinomycetota</taxon>
        <taxon>Actinomycetes</taxon>
        <taxon>Micrococcales</taxon>
        <taxon>Micrococcaceae</taxon>
        <taxon>Pseudarthrobacter</taxon>
    </lineage>
</organism>
<keyword evidence="1" id="KW-0175">Coiled coil</keyword>
<dbReference type="Proteomes" id="UP001226389">
    <property type="component" value="Unassembled WGS sequence"/>
</dbReference>
<evidence type="ECO:0000313" key="2">
    <source>
        <dbReference type="EMBL" id="MDQ0118457.1"/>
    </source>
</evidence>
<gene>
    <name evidence="2" type="ORF">J2T22_001635</name>
</gene>
<evidence type="ECO:0000313" key="3">
    <source>
        <dbReference type="Proteomes" id="UP001226389"/>
    </source>
</evidence>
<reference evidence="2 3" key="1">
    <citation type="submission" date="2023-07" db="EMBL/GenBank/DDBJ databases">
        <title>Sorghum-associated microbial communities from plants grown in Nebraska, USA.</title>
        <authorList>
            <person name="Schachtman D."/>
        </authorList>
    </citation>
    <scope>NUCLEOTIDE SEQUENCE [LARGE SCALE GENOMIC DNA]</scope>
    <source>
        <strain evidence="2 3">DS994</strain>
    </source>
</reference>
<accession>A0ABT9UFM7</accession>
<dbReference type="EMBL" id="JAUSSY010000005">
    <property type="protein sequence ID" value="MDQ0118457.1"/>
    <property type="molecule type" value="Genomic_DNA"/>
</dbReference>
<keyword evidence="3" id="KW-1185">Reference proteome</keyword>
<protein>
    <recommendedName>
        <fullName evidence="4">PH domain-containing protein</fullName>
    </recommendedName>
</protein>
<evidence type="ECO:0008006" key="4">
    <source>
        <dbReference type="Google" id="ProtNLM"/>
    </source>
</evidence>
<feature type="coiled-coil region" evidence="1">
    <location>
        <begin position="55"/>
        <end position="82"/>
    </location>
</feature>
<proteinExistence type="predicted"/>
<sequence>MKLVWFTRNDGNLYANSSAGLYCIHFDDEQGLYVLSLRERHLFHTANLEEAKSWAEEFVDALRAAKRRLRELLRLKAATQQERTRTRRSNDEDLADEYLNYDPDTEAMLEAFSRRIDEVRVEETTD</sequence>